<keyword evidence="8" id="KW-1015">Disulfide bond</keyword>
<evidence type="ECO:0000256" key="6">
    <source>
        <dbReference type="ARBA" id="ARBA00022833"/>
    </source>
</evidence>
<dbReference type="SUPFAM" id="SSF55486">
    <property type="entry name" value="Metalloproteases ('zincins'), catalytic domain"/>
    <property type="match status" value="1"/>
</dbReference>
<dbReference type="Gene3D" id="3.40.390.10">
    <property type="entry name" value="Collagenase (Catalytic Domain)"/>
    <property type="match status" value="1"/>
</dbReference>
<evidence type="ECO:0000256" key="3">
    <source>
        <dbReference type="ARBA" id="ARBA00022723"/>
    </source>
</evidence>
<evidence type="ECO:0000256" key="5">
    <source>
        <dbReference type="ARBA" id="ARBA00022801"/>
    </source>
</evidence>
<comment type="caution">
    <text evidence="10">The sequence shown here is derived from an EMBL/GenBank/DDBJ whole genome shotgun (WGS) entry which is preliminary data.</text>
</comment>
<dbReference type="CDD" id="cd04275">
    <property type="entry name" value="ZnMc_pappalysin_like"/>
    <property type="match status" value="1"/>
</dbReference>
<evidence type="ECO:0000313" key="10">
    <source>
        <dbReference type="EMBL" id="KAB2371456.1"/>
    </source>
</evidence>
<keyword evidence="5" id="KW-0378">Hydrolase</keyword>
<evidence type="ECO:0000256" key="8">
    <source>
        <dbReference type="ARBA" id="ARBA00023157"/>
    </source>
</evidence>
<dbReference type="OrthoDB" id="6278496at2"/>
<dbReference type="AlphaFoldDB" id="A0A6L3VT47"/>
<accession>A0A6L3VT47</accession>
<evidence type="ECO:0000313" key="11">
    <source>
        <dbReference type="Proteomes" id="UP000483004"/>
    </source>
</evidence>
<dbReference type="Pfam" id="PF05572">
    <property type="entry name" value="Peptidase_M43"/>
    <property type="match status" value="1"/>
</dbReference>
<keyword evidence="6" id="KW-0862">Zinc</keyword>
<proteinExistence type="inferred from homology"/>
<dbReference type="GO" id="GO:0008237">
    <property type="term" value="F:metallopeptidase activity"/>
    <property type="evidence" value="ECO:0007669"/>
    <property type="project" value="UniProtKB-KW"/>
</dbReference>
<feature type="domain" description="Peptidase M43 pregnancy-associated plasma-A" evidence="9">
    <location>
        <begin position="141"/>
        <end position="283"/>
    </location>
</feature>
<evidence type="ECO:0000256" key="7">
    <source>
        <dbReference type="ARBA" id="ARBA00023049"/>
    </source>
</evidence>
<keyword evidence="7 10" id="KW-0482">Metalloprotease</keyword>
<keyword evidence="3" id="KW-0479">Metal-binding</keyword>
<evidence type="ECO:0000259" key="9">
    <source>
        <dbReference type="Pfam" id="PF05572"/>
    </source>
</evidence>
<dbReference type="GO" id="GO:0046872">
    <property type="term" value="F:metal ion binding"/>
    <property type="evidence" value="ECO:0007669"/>
    <property type="project" value="UniProtKB-KW"/>
</dbReference>
<dbReference type="GO" id="GO:0006508">
    <property type="term" value="P:proteolysis"/>
    <property type="evidence" value="ECO:0007669"/>
    <property type="project" value="UniProtKB-KW"/>
</dbReference>
<keyword evidence="4" id="KW-0732">Signal</keyword>
<keyword evidence="11" id="KW-1185">Reference proteome</keyword>
<evidence type="ECO:0000256" key="4">
    <source>
        <dbReference type="ARBA" id="ARBA00022729"/>
    </source>
</evidence>
<dbReference type="InterPro" id="IPR008754">
    <property type="entry name" value="Peptidase_M43"/>
</dbReference>
<dbReference type="PANTHER" id="PTHR47466">
    <property type="match status" value="1"/>
</dbReference>
<dbReference type="PANTHER" id="PTHR47466:SF1">
    <property type="entry name" value="METALLOPROTEASE MEP1 (AFU_ORTHOLOGUE AFUA_1G07730)-RELATED"/>
    <property type="match status" value="1"/>
</dbReference>
<protein>
    <submittedName>
        <fullName evidence="10">Zinc metalloprotease</fullName>
    </submittedName>
</protein>
<sequence length="356" mass="38556">MHVHRRLLNESMTYRAQRARIENRALQYETGRRASVRSGVVTIPVVVHVVHNPSTPAQNIGDAQIHSQIDVLNRDFRAANPDVSRVPDAWKPLVADIEVEFALATVDPHGAPTEGIVRAETDRTGFDSHDAVKAAASGGADPWPSDQYLNLWVCQLGEGLLGYAQFPGGPPQTDGVVILHSAFGTTGTAAAPYNGGRTATHEIGHWLDLFHIWGDDDGACSNDDRVADTPNQADSNVGKPAFPHVSCNNGPNGDMFMNYMDYVDDDSMFMFTRGQRERVNACLEGTRASFLVAHQAAPATPAAPAPETRPAEAQTPGYVAQDADVERLLHDTERLTREALTDIHDALGLVGHRFGG</sequence>
<organism evidence="10 11">
    <name type="scientific">Actinomadura montaniterrae</name>
    <dbReference type="NCBI Taxonomy" id="1803903"/>
    <lineage>
        <taxon>Bacteria</taxon>
        <taxon>Bacillati</taxon>
        <taxon>Actinomycetota</taxon>
        <taxon>Actinomycetes</taxon>
        <taxon>Streptosporangiales</taxon>
        <taxon>Thermomonosporaceae</taxon>
        <taxon>Actinomadura</taxon>
    </lineage>
</organism>
<comment type="similarity">
    <text evidence="1">Belongs to the peptidase M43B family.</text>
</comment>
<dbReference type="InterPro" id="IPR024079">
    <property type="entry name" value="MetalloPept_cat_dom_sf"/>
</dbReference>
<dbReference type="EMBL" id="WBMR01000124">
    <property type="protein sequence ID" value="KAB2371456.1"/>
    <property type="molecule type" value="Genomic_DNA"/>
</dbReference>
<name>A0A6L3VT47_9ACTN</name>
<keyword evidence="2 10" id="KW-0645">Protease</keyword>
<evidence type="ECO:0000256" key="1">
    <source>
        <dbReference type="ARBA" id="ARBA00008721"/>
    </source>
</evidence>
<evidence type="ECO:0000256" key="2">
    <source>
        <dbReference type="ARBA" id="ARBA00022670"/>
    </source>
</evidence>
<dbReference type="Proteomes" id="UP000483004">
    <property type="component" value="Unassembled WGS sequence"/>
</dbReference>
<gene>
    <name evidence="10" type="ORF">F9B16_32075</name>
</gene>
<reference evidence="10 11" key="1">
    <citation type="submission" date="2019-09" db="EMBL/GenBank/DDBJ databases">
        <title>Actinomadura physcomitrii sp. nov., a novel actinomycete isolated from moss [Physcomitrium sphaericum (Ludw) Fuernr].</title>
        <authorList>
            <person name="Liu C."/>
            <person name="Zhuang X."/>
        </authorList>
    </citation>
    <scope>NUCLEOTIDE SEQUENCE [LARGE SCALE GENOMIC DNA]</scope>
    <source>
        <strain evidence="10 11">CYP1-1B</strain>
    </source>
</reference>